<comment type="caution">
    <text evidence="9">The sequence shown here is derived from an EMBL/GenBank/DDBJ whole genome shotgun (WGS) entry which is preliminary data.</text>
</comment>
<evidence type="ECO:0000256" key="2">
    <source>
        <dbReference type="ARBA" id="ARBA00022475"/>
    </source>
</evidence>
<keyword evidence="5 8" id="KW-0472">Membrane</keyword>
<keyword evidence="4 8" id="KW-1133">Transmembrane helix</keyword>
<sequence>MIMLVFGGLEIRILALEVTIKDKAMMIQINYILEVLLLLATCVTAYSSVYFFRYTIVNILNSLASAWIELPTSKNNILKTLQYQVSVTFFLLGLALIAEIAINFSRAGGLWKMFNITMSFIYPQMIQFIVLAFYCVLVQLLVALLKNLNEALETFRRKKSCYRNFETRLSMLDLSVMESVYVKAFEIKRGINETFQSTILLTSVQCFHAIVSEAHIIYHGVIVARTLNTHESINFSVWIGYQLIKVYFLAYTGNILKESTVKIGQTLHNIPIDSHDMRSLLEIQHFTSLMACQYTDISVYGYFLLDASFMFKIIASATMYLIILVQFDKYY</sequence>
<keyword evidence="2 8" id="KW-1003">Cell membrane</keyword>
<dbReference type="GO" id="GO:0007165">
    <property type="term" value="P:signal transduction"/>
    <property type="evidence" value="ECO:0007669"/>
    <property type="project" value="UniProtKB-KW"/>
</dbReference>
<dbReference type="PANTHER" id="PTHR21143:SF121">
    <property type="entry name" value="GUSTATORY AND ODORANT RECEPTOR 21A"/>
    <property type="match status" value="1"/>
</dbReference>
<evidence type="ECO:0000256" key="4">
    <source>
        <dbReference type="ARBA" id="ARBA00022989"/>
    </source>
</evidence>
<comment type="function">
    <text evidence="8">Gustatory receptor which mediates acceptance or avoidance behavior, depending on its substrates.</text>
</comment>
<feature type="transmembrane region" description="Helical" evidence="8">
    <location>
        <begin position="31"/>
        <end position="52"/>
    </location>
</feature>
<comment type="subcellular location">
    <subcellularLocation>
        <location evidence="1 8">Cell membrane</location>
        <topology evidence="1 8">Multi-pass membrane protein</topology>
    </subcellularLocation>
</comment>
<gene>
    <name evidence="9" type="ORF">ABMA28_016976</name>
</gene>
<evidence type="ECO:0000256" key="1">
    <source>
        <dbReference type="ARBA" id="ARBA00004651"/>
    </source>
</evidence>
<evidence type="ECO:0000256" key="3">
    <source>
        <dbReference type="ARBA" id="ARBA00022692"/>
    </source>
</evidence>
<keyword evidence="3 8" id="KW-0812">Transmembrane</keyword>
<organism evidence="9 10">
    <name type="scientific">Loxostege sticticalis</name>
    <name type="common">Beet webworm moth</name>
    <dbReference type="NCBI Taxonomy" id="481309"/>
    <lineage>
        <taxon>Eukaryota</taxon>
        <taxon>Metazoa</taxon>
        <taxon>Ecdysozoa</taxon>
        <taxon>Arthropoda</taxon>
        <taxon>Hexapoda</taxon>
        <taxon>Insecta</taxon>
        <taxon>Pterygota</taxon>
        <taxon>Neoptera</taxon>
        <taxon>Endopterygota</taxon>
        <taxon>Lepidoptera</taxon>
        <taxon>Glossata</taxon>
        <taxon>Ditrysia</taxon>
        <taxon>Pyraloidea</taxon>
        <taxon>Crambidae</taxon>
        <taxon>Pyraustinae</taxon>
        <taxon>Loxostege</taxon>
    </lineage>
</organism>
<dbReference type="PANTHER" id="PTHR21143">
    <property type="entry name" value="INVERTEBRATE GUSTATORY RECEPTOR"/>
    <property type="match status" value="1"/>
</dbReference>
<accession>A0ABD0T6J6</accession>
<keyword evidence="7 8" id="KW-0807">Transducer</keyword>
<name>A0ABD0T6J6_LOXSC</name>
<evidence type="ECO:0000256" key="7">
    <source>
        <dbReference type="ARBA" id="ARBA00023224"/>
    </source>
</evidence>
<proteinExistence type="inferred from homology"/>
<keyword evidence="6 8" id="KW-0675">Receptor</keyword>
<feature type="transmembrane region" description="Helical" evidence="8">
    <location>
        <begin position="299"/>
        <end position="325"/>
    </location>
</feature>
<dbReference type="EMBL" id="JBEDNZ010000009">
    <property type="protein sequence ID" value="KAL0838976.1"/>
    <property type="molecule type" value="Genomic_DNA"/>
</dbReference>
<dbReference type="Pfam" id="PF08395">
    <property type="entry name" value="7tm_7"/>
    <property type="match status" value="1"/>
</dbReference>
<evidence type="ECO:0000313" key="10">
    <source>
        <dbReference type="Proteomes" id="UP001549921"/>
    </source>
</evidence>
<dbReference type="GO" id="GO:0005886">
    <property type="term" value="C:plasma membrane"/>
    <property type="evidence" value="ECO:0007669"/>
    <property type="project" value="UniProtKB-SubCell"/>
</dbReference>
<feature type="transmembrane region" description="Helical" evidence="8">
    <location>
        <begin position="83"/>
        <end position="104"/>
    </location>
</feature>
<comment type="caution">
    <text evidence="8">Lacks conserved residue(s) required for the propagation of feature annotation.</text>
</comment>
<dbReference type="Proteomes" id="UP001549921">
    <property type="component" value="Unassembled WGS sequence"/>
</dbReference>
<dbReference type="InterPro" id="IPR013604">
    <property type="entry name" value="7TM_chemorcpt"/>
</dbReference>
<reference evidence="9 10" key="1">
    <citation type="submission" date="2024-06" db="EMBL/GenBank/DDBJ databases">
        <title>A chromosome-level genome assembly of beet webworm, Loxostege sticticalis.</title>
        <authorList>
            <person name="Zhang Y."/>
        </authorList>
    </citation>
    <scope>NUCLEOTIDE SEQUENCE [LARGE SCALE GENOMIC DNA]</scope>
    <source>
        <strain evidence="9">AQ028</strain>
        <tissue evidence="9">Male pupae</tissue>
    </source>
</reference>
<evidence type="ECO:0000256" key="6">
    <source>
        <dbReference type="ARBA" id="ARBA00023170"/>
    </source>
</evidence>
<protein>
    <recommendedName>
        <fullName evidence="8">Gustatory receptor</fullName>
    </recommendedName>
</protein>
<evidence type="ECO:0000256" key="5">
    <source>
        <dbReference type="ARBA" id="ARBA00023136"/>
    </source>
</evidence>
<dbReference type="AlphaFoldDB" id="A0ABD0T6J6"/>
<comment type="similarity">
    <text evidence="8">Belongs to the insect chemoreceptor superfamily. Gustatory receptor (GR) family.</text>
</comment>
<feature type="transmembrane region" description="Helical" evidence="8">
    <location>
        <begin position="125"/>
        <end position="145"/>
    </location>
</feature>
<evidence type="ECO:0000313" key="9">
    <source>
        <dbReference type="EMBL" id="KAL0838976.1"/>
    </source>
</evidence>
<evidence type="ECO:0000256" key="8">
    <source>
        <dbReference type="RuleBase" id="RU363108"/>
    </source>
</evidence>